<reference evidence="3" key="2">
    <citation type="submission" date="2020-05" db="UniProtKB">
        <authorList>
            <consortium name="EnsemblMetazoa"/>
        </authorList>
    </citation>
    <scope>IDENTIFICATION</scope>
    <source>
        <strain evidence="3">wikel</strain>
    </source>
</reference>
<organism>
    <name type="scientific">Ixodes scapularis</name>
    <name type="common">Black-legged tick</name>
    <name type="synonym">Deer tick</name>
    <dbReference type="NCBI Taxonomy" id="6945"/>
    <lineage>
        <taxon>Eukaryota</taxon>
        <taxon>Metazoa</taxon>
        <taxon>Ecdysozoa</taxon>
        <taxon>Arthropoda</taxon>
        <taxon>Chelicerata</taxon>
        <taxon>Arachnida</taxon>
        <taxon>Acari</taxon>
        <taxon>Parasitiformes</taxon>
        <taxon>Ixodida</taxon>
        <taxon>Ixodoidea</taxon>
        <taxon>Ixodidae</taxon>
        <taxon>Ixodinae</taxon>
        <taxon>Ixodes</taxon>
    </lineage>
</organism>
<dbReference type="SMART" id="SM00408">
    <property type="entry name" value="IGc2"/>
    <property type="match status" value="1"/>
</dbReference>
<feature type="domain" description="Ig-like" evidence="1">
    <location>
        <begin position="13"/>
        <end position="108"/>
    </location>
</feature>
<evidence type="ECO:0000259" key="1">
    <source>
        <dbReference type="PROSITE" id="PS50835"/>
    </source>
</evidence>
<dbReference type="Gene3D" id="2.60.40.10">
    <property type="entry name" value="Immunoglobulins"/>
    <property type="match status" value="1"/>
</dbReference>
<dbReference type="InterPro" id="IPR013783">
    <property type="entry name" value="Ig-like_fold"/>
</dbReference>
<dbReference type="PaxDb" id="6945-B7PV90"/>
<dbReference type="AlphaFoldDB" id="B7PV90"/>
<sequence>MTARESISRRTVPRARILESFELFVNSGSSINMCCSVEPNPQPPVFVFWYRNDRMTSYDAAKGGPENISGGKRGQDAYVSSFFIRNARPHDSGNYTCGPSNADSTRVVVHVLNAVVYSWGQALGSALGSGVDLGLFYGQG</sequence>
<dbReference type="VEuPathDB" id="VectorBase:ISCP_010486"/>
<name>B7PV90_IXOSC</name>
<gene>
    <name evidence="2" type="ORF">IscW_ISCW019909</name>
</gene>
<dbReference type="VEuPathDB" id="VectorBase:ISCI019909"/>
<dbReference type="GO" id="GO:0032589">
    <property type="term" value="C:neuron projection membrane"/>
    <property type="evidence" value="ECO:0000318"/>
    <property type="project" value="GO_Central"/>
</dbReference>
<dbReference type="EMBL" id="ABJB011011204">
    <property type="status" value="NOT_ANNOTATED_CDS"/>
    <property type="molecule type" value="Genomic_DNA"/>
</dbReference>
<dbReference type="SMART" id="SM00409">
    <property type="entry name" value="IG"/>
    <property type="match status" value="1"/>
</dbReference>
<dbReference type="Pfam" id="PF13927">
    <property type="entry name" value="Ig_3"/>
    <property type="match status" value="1"/>
</dbReference>
<dbReference type="CDD" id="cd00096">
    <property type="entry name" value="Ig"/>
    <property type="match status" value="1"/>
</dbReference>
<dbReference type="EnsemblMetazoa" id="ISCW019909-RA">
    <property type="protein sequence ID" value="ISCW019909-PA"/>
    <property type="gene ID" value="ISCW019909"/>
</dbReference>
<dbReference type="InterPro" id="IPR036179">
    <property type="entry name" value="Ig-like_dom_sf"/>
</dbReference>
<dbReference type="SUPFAM" id="SSF48726">
    <property type="entry name" value="Immunoglobulin"/>
    <property type="match status" value="1"/>
</dbReference>
<keyword evidence="4" id="KW-1185">Reference proteome</keyword>
<evidence type="ECO:0000313" key="4">
    <source>
        <dbReference type="Proteomes" id="UP000001555"/>
    </source>
</evidence>
<accession>B7PV90</accession>
<dbReference type="InterPro" id="IPR037448">
    <property type="entry name" value="Zig-8"/>
</dbReference>
<dbReference type="GO" id="GO:0050808">
    <property type="term" value="P:synapse organization"/>
    <property type="evidence" value="ECO:0000318"/>
    <property type="project" value="GO_Central"/>
</dbReference>
<dbReference type="PANTHER" id="PTHR23279">
    <property type="entry name" value="DEFECTIVE PROBOSCIS EXTENSION RESPONSE DPR -RELATED"/>
    <property type="match status" value="1"/>
</dbReference>
<dbReference type="Proteomes" id="UP000001555">
    <property type="component" value="Unassembled WGS sequence"/>
</dbReference>
<dbReference type="VEuPathDB" id="VectorBase:ISCW019909"/>
<dbReference type="FunFam" id="2.60.40.10:FF:000533">
    <property type="entry name" value="Uncharacterized protein, isoform A"/>
    <property type="match status" value="1"/>
</dbReference>
<dbReference type="EMBL" id="ABJB010678362">
    <property type="status" value="NOT_ANNOTATED_CDS"/>
    <property type="molecule type" value="Genomic_DNA"/>
</dbReference>
<dbReference type="PROSITE" id="PS50835">
    <property type="entry name" value="IG_LIKE"/>
    <property type="match status" value="1"/>
</dbReference>
<evidence type="ECO:0000313" key="3">
    <source>
        <dbReference type="EnsemblMetazoa" id="ISCW019909-PA"/>
    </source>
</evidence>
<dbReference type="EMBL" id="DS798293">
    <property type="protein sequence ID" value="EEC10512.1"/>
    <property type="molecule type" value="Genomic_DNA"/>
</dbReference>
<dbReference type="PANTHER" id="PTHR23279:SF46">
    <property type="entry name" value="DEFECTIVE PROBOSCIS EXTENSION RESPONSE 10, ISOFORM A-RELATED"/>
    <property type="match status" value="1"/>
</dbReference>
<dbReference type="InParanoid" id="B7PV90"/>
<evidence type="ECO:0000313" key="2">
    <source>
        <dbReference type="EMBL" id="EEC10512.1"/>
    </source>
</evidence>
<dbReference type="InterPro" id="IPR003598">
    <property type="entry name" value="Ig_sub2"/>
</dbReference>
<dbReference type="HOGENOM" id="CLU_046341_8_0_1"/>
<dbReference type="InterPro" id="IPR007110">
    <property type="entry name" value="Ig-like_dom"/>
</dbReference>
<dbReference type="InterPro" id="IPR003599">
    <property type="entry name" value="Ig_sub"/>
</dbReference>
<dbReference type="OrthoDB" id="190835at2759"/>
<protein>
    <recommendedName>
        <fullName evidence="1">Ig-like domain-containing protein</fullName>
    </recommendedName>
</protein>
<proteinExistence type="predicted"/>
<reference evidence="2 4" key="1">
    <citation type="submission" date="2008-03" db="EMBL/GenBank/DDBJ databases">
        <title>Annotation of Ixodes scapularis.</title>
        <authorList>
            <consortium name="Ixodes scapularis Genome Project Consortium"/>
            <person name="Caler E."/>
            <person name="Hannick L.I."/>
            <person name="Bidwell S."/>
            <person name="Joardar V."/>
            <person name="Thiagarajan M."/>
            <person name="Amedeo P."/>
            <person name="Galinsky K.J."/>
            <person name="Schobel S."/>
            <person name="Inman J."/>
            <person name="Hostetler J."/>
            <person name="Miller J."/>
            <person name="Hammond M."/>
            <person name="Megy K."/>
            <person name="Lawson D."/>
            <person name="Kodira C."/>
            <person name="Sutton G."/>
            <person name="Meyer J."/>
            <person name="Hill C.A."/>
            <person name="Birren B."/>
            <person name="Nene V."/>
            <person name="Collins F."/>
            <person name="Alarcon-Chaidez F."/>
            <person name="Wikel S."/>
            <person name="Strausberg R."/>
        </authorList>
    </citation>
    <scope>NUCLEOTIDE SEQUENCE [LARGE SCALE GENOMIC DNA]</scope>
    <source>
        <strain evidence="4">Wikel</strain>
        <strain evidence="2">Wikel colony</strain>
    </source>
</reference>